<dbReference type="GO" id="GO:0046872">
    <property type="term" value="F:metal ion binding"/>
    <property type="evidence" value="ECO:0007669"/>
    <property type="project" value="UniProtKB-KW"/>
</dbReference>
<dbReference type="EnsemblMetazoa" id="HelroT66521">
    <property type="protein sequence ID" value="HelroP66521"/>
    <property type="gene ID" value="HelroG66521"/>
</dbReference>
<dbReference type="GO" id="GO:0016702">
    <property type="term" value="F:oxidoreductase activity, acting on single donors with incorporation of molecular oxygen, incorporation of two atoms of oxygen"/>
    <property type="evidence" value="ECO:0007669"/>
    <property type="project" value="InterPro"/>
</dbReference>
<dbReference type="Gene3D" id="3.10.450.60">
    <property type="match status" value="1"/>
</dbReference>
<evidence type="ECO:0000313" key="10">
    <source>
        <dbReference type="Proteomes" id="UP000015101"/>
    </source>
</evidence>
<dbReference type="SUPFAM" id="SSF48484">
    <property type="entry name" value="Lipoxigenase"/>
    <property type="match status" value="1"/>
</dbReference>
<dbReference type="CTD" id="20213920"/>
<dbReference type="PANTHER" id="PTHR11771">
    <property type="entry name" value="LIPOXYGENASE"/>
    <property type="match status" value="1"/>
</dbReference>
<keyword evidence="10" id="KW-1185">Reference proteome</keyword>
<dbReference type="HOGENOM" id="CLU_004282_3_2_1"/>
<dbReference type="GeneID" id="20213920"/>
<dbReference type="SUPFAM" id="SSF49723">
    <property type="entry name" value="Lipase/lipooxygenase domain (PLAT/LH2 domain)"/>
    <property type="match status" value="1"/>
</dbReference>
<dbReference type="InterPro" id="IPR036392">
    <property type="entry name" value="PLAT/LH2_dom_sf"/>
</dbReference>
<evidence type="ECO:0008006" key="11">
    <source>
        <dbReference type="Google" id="ProtNLM"/>
    </source>
</evidence>
<dbReference type="OMA" id="SHYMRTH"/>
<evidence type="ECO:0000313" key="9">
    <source>
        <dbReference type="EnsemblMetazoa" id="HelroP66521"/>
    </source>
</evidence>
<dbReference type="STRING" id="6412.T1FYM2"/>
<dbReference type="eggNOG" id="ENOG502QQSP">
    <property type="taxonomic scope" value="Eukaryota"/>
</dbReference>
<dbReference type="AlphaFoldDB" id="T1FYM2"/>
<dbReference type="PROSITE" id="PS51393">
    <property type="entry name" value="LIPOXYGENASE_3"/>
    <property type="match status" value="1"/>
</dbReference>
<keyword evidence="3" id="KW-0560">Oxidoreductase</keyword>
<reference evidence="9" key="3">
    <citation type="submission" date="2015-06" db="UniProtKB">
        <authorList>
            <consortium name="EnsemblMetazoa"/>
        </authorList>
    </citation>
    <scope>IDENTIFICATION</scope>
</reference>
<evidence type="ECO:0000256" key="5">
    <source>
        <dbReference type="PROSITE-ProRule" id="PRU00152"/>
    </source>
</evidence>
<dbReference type="Gene3D" id="1.20.245.10">
    <property type="entry name" value="Lipoxygenase-1, Domain 5"/>
    <property type="match status" value="1"/>
</dbReference>
<evidence type="ECO:0000256" key="3">
    <source>
        <dbReference type="ARBA" id="ARBA00023002"/>
    </source>
</evidence>
<dbReference type="InterPro" id="IPR013819">
    <property type="entry name" value="LipOase_C"/>
</dbReference>
<dbReference type="PRINTS" id="PR00087">
    <property type="entry name" value="LIPOXYGENASE"/>
</dbReference>
<feature type="domain" description="Lipoxygenase" evidence="7">
    <location>
        <begin position="87"/>
        <end position="665"/>
    </location>
</feature>
<feature type="domain" description="PLAT" evidence="6">
    <location>
        <begin position="11"/>
        <end position="137"/>
    </location>
</feature>
<keyword evidence="2" id="KW-0223">Dioxygenase</keyword>
<dbReference type="Pfam" id="PF00305">
    <property type="entry name" value="Lipoxygenase"/>
    <property type="match status" value="1"/>
</dbReference>
<dbReference type="InterPro" id="IPR020834">
    <property type="entry name" value="LipOase_CS"/>
</dbReference>
<dbReference type="PROSITE" id="PS00081">
    <property type="entry name" value="LIPOXYGENASE_2"/>
    <property type="match status" value="1"/>
</dbReference>
<sequence length="665" mass="76149">MGNCCEPPNKIDHFLYVKTGDIKGNLSNVKLRAKLQDINGKISNELKLDLHFGIDFERGRMNVFEAVSLNGFSDMVRVELWREDSEENQGDDLTDGVDWFCESLLVNNRQTEKCFYFPVLRWVLLNQHYKIEINDSLLPQTDPNAEQRKEELNHLQELYQYGQSAPDLPVQWDIINSQFQVLAKAGLSKLPATPWDSLEELLGVYVPELPEPVGVDRWSNDLCFGAQRLIGCNPTMIKLCTDLPENMSVTAEMLRPFLEGWTMKQIIEAKRLYVVDLKILKNIKTVPGHKVCAPIGLFFVTGDKQFVPIAIQLFQNIAPNNPVFLPNDPPFTWLLAKMWFNNADSAVHQALTHFCFTHLIMESVCVAMHRTISPSHPIYKLLAPHFLFLPSINARGLDQLISENGWIDRTTSLGREGMFELMKRGMDDWRMDVHGTFPKELESRGLLDLKVLNDYGYRDDGMLVYKALERYVNKIVFKCYESLEKLNNDIEIQNFARELSISKDDGGAGIKKNGTEICKTFTRAEDVSMLCINVIFTCTVQHAASNFPQYNEYAFPPNYPSILNGVPPTDKSPRTEEDILAVIPDKATTLEIMSITKLFSTRPPKSLTQWDFQNQFDYTAITAEAELRKELESISQTIKQRNETRDDIVKYFYLDPKNIPNFISV</sequence>
<dbReference type="RefSeq" id="XP_009022434.1">
    <property type="nucleotide sequence ID" value="XM_009024186.1"/>
</dbReference>
<dbReference type="EMBL" id="KB097143">
    <property type="protein sequence ID" value="ESN98770.1"/>
    <property type="molecule type" value="Genomic_DNA"/>
</dbReference>
<dbReference type="Gene3D" id="2.40.180.10">
    <property type="entry name" value="Catalase core domain"/>
    <property type="match status" value="1"/>
</dbReference>
<dbReference type="Pfam" id="PF01477">
    <property type="entry name" value="PLAT"/>
    <property type="match status" value="1"/>
</dbReference>
<evidence type="ECO:0000313" key="8">
    <source>
        <dbReference type="EMBL" id="ESN98770.1"/>
    </source>
</evidence>
<comment type="caution">
    <text evidence="5">Lacks conserved residue(s) required for the propagation of feature annotation.</text>
</comment>
<dbReference type="InParanoid" id="T1FYM2"/>
<evidence type="ECO:0000259" key="6">
    <source>
        <dbReference type="PROSITE" id="PS50095"/>
    </source>
</evidence>
<dbReference type="EMBL" id="AMQM01001052">
    <property type="status" value="NOT_ANNOTATED_CDS"/>
    <property type="molecule type" value="Genomic_DNA"/>
</dbReference>
<evidence type="ECO:0000256" key="2">
    <source>
        <dbReference type="ARBA" id="ARBA00022964"/>
    </source>
</evidence>
<keyword evidence="4" id="KW-0443">Lipid metabolism</keyword>
<proteinExistence type="predicted"/>
<evidence type="ECO:0000259" key="7">
    <source>
        <dbReference type="PROSITE" id="PS51393"/>
    </source>
</evidence>
<keyword evidence="1" id="KW-0479">Metal-binding</keyword>
<dbReference type="PROSITE" id="PS50095">
    <property type="entry name" value="PLAT"/>
    <property type="match status" value="1"/>
</dbReference>
<gene>
    <name evidence="9" type="primary">20213920</name>
    <name evidence="8" type="ORF">HELRODRAFT_66521</name>
</gene>
<reference evidence="10" key="1">
    <citation type="submission" date="2012-12" db="EMBL/GenBank/DDBJ databases">
        <authorList>
            <person name="Hellsten U."/>
            <person name="Grimwood J."/>
            <person name="Chapman J.A."/>
            <person name="Shapiro H."/>
            <person name="Aerts A."/>
            <person name="Otillar R.P."/>
            <person name="Terry A.Y."/>
            <person name="Boore J.L."/>
            <person name="Simakov O."/>
            <person name="Marletaz F."/>
            <person name="Cho S.-J."/>
            <person name="Edsinger-Gonzales E."/>
            <person name="Havlak P."/>
            <person name="Kuo D.-H."/>
            <person name="Larsson T."/>
            <person name="Lv J."/>
            <person name="Arendt D."/>
            <person name="Savage R."/>
            <person name="Osoegawa K."/>
            <person name="de Jong P."/>
            <person name="Lindberg D.R."/>
            <person name="Seaver E.C."/>
            <person name="Weisblat D.A."/>
            <person name="Putnam N.H."/>
            <person name="Grigoriev I.V."/>
            <person name="Rokhsar D.S."/>
        </authorList>
    </citation>
    <scope>NUCLEOTIDE SEQUENCE</scope>
</reference>
<evidence type="ECO:0000256" key="1">
    <source>
        <dbReference type="ARBA" id="ARBA00022723"/>
    </source>
</evidence>
<dbReference type="GO" id="GO:0034440">
    <property type="term" value="P:lipid oxidation"/>
    <property type="evidence" value="ECO:0007669"/>
    <property type="project" value="InterPro"/>
</dbReference>
<dbReference type="OrthoDB" id="407298at2759"/>
<dbReference type="InterPro" id="IPR000907">
    <property type="entry name" value="LipOase"/>
</dbReference>
<dbReference type="InterPro" id="IPR036226">
    <property type="entry name" value="LipOase_C_sf"/>
</dbReference>
<reference evidence="8 10" key="2">
    <citation type="journal article" date="2013" name="Nature">
        <title>Insights into bilaterian evolution from three spiralian genomes.</title>
        <authorList>
            <person name="Simakov O."/>
            <person name="Marletaz F."/>
            <person name="Cho S.J."/>
            <person name="Edsinger-Gonzales E."/>
            <person name="Havlak P."/>
            <person name="Hellsten U."/>
            <person name="Kuo D.H."/>
            <person name="Larsson T."/>
            <person name="Lv J."/>
            <person name="Arendt D."/>
            <person name="Savage R."/>
            <person name="Osoegawa K."/>
            <person name="de Jong P."/>
            <person name="Grimwood J."/>
            <person name="Chapman J.A."/>
            <person name="Shapiro H."/>
            <person name="Aerts A."/>
            <person name="Otillar R.P."/>
            <person name="Terry A.Y."/>
            <person name="Boore J.L."/>
            <person name="Grigoriev I.V."/>
            <person name="Lindberg D.R."/>
            <person name="Seaver E.C."/>
            <person name="Weisblat D.A."/>
            <person name="Putnam N.H."/>
            <person name="Rokhsar D.S."/>
        </authorList>
    </citation>
    <scope>NUCLEOTIDE SEQUENCE</scope>
</reference>
<evidence type="ECO:0000256" key="4">
    <source>
        <dbReference type="ARBA" id="ARBA00023098"/>
    </source>
</evidence>
<name>T1FYM2_HELRO</name>
<protein>
    <recommendedName>
        <fullName evidence="11">Lipoxygenase domain-containing protein</fullName>
    </recommendedName>
</protein>
<organism evidence="9 10">
    <name type="scientific">Helobdella robusta</name>
    <name type="common">Californian leech</name>
    <dbReference type="NCBI Taxonomy" id="6412"/>
    <lineage>
        <taxon>Eukaryota</taxon>
        <taxon>Metazoa</taxon>
        <taxon>Spiralia</taxon>
        <taxon>Lophotrochozoa</taxon>
        <taxon>Annelida</taxon>
        <taxon>Clitellata</taxon>
        <taxon>Hirudinea</taxon>
        <taxon>Rhynchobdellida</taxon>
        <taxon>Glossiphoniidae</taxon>
        <taxon>Helobdella</taxon>
    </lineage>
</organism>
<accession>T1FYM2</accession>
<dbReference type="KEGG" id="hro:HELRODRAFT_66521"/>
<dbReference type="Proteomes" id="UP000015101">
    <property type="component" value="Unassembled WGS sequence"/>
</dbReference>
<dbReference type="InterPro" id="IPR001024">
    <property type="entry name" value="PLAT/LH2_dom"/>
</dbReference>